<dbReference type="EMBL" id="VSSQ01021997">
    <property type="protein sequence ID" value="MPM67981.1"/>
    <property type="molecule type" value="Genomic_DNA"/>
</dbReference>
<evidence type="ECO:0000313" key="9">
    <source>
        <dbReference type="EMBL" id="MPM67981.1"/>
    </source>
</evidence>
<evidence type="ECO:0000256" key="4">
    <source>
        <dbReference type="ARBA" id="ARBA00022692"/>
    </source>
</evidence>
<keyword evidence="2" id="KW-1003">Cell membrane</keyword>
<dbReference type="AlphaFoldDB" id="A0A645BTM9"/>
<evidence type="ECO:0000256" key="2">
    <source>
        <dbReference type="ARBA" id="ARBA00022475"/>
    </source>
</evidence>
<evidence type="ECO:0000256" key="8">
    <source>
        <dbReference type="SAM" id="Phobius"/>
    </source>
</evidence>
<evidence type="ECO:0000256" key="1">
    <source>
        <dbReference type="ARBA" id="ARBA00004162"/>
    </source>
</evidence>
<keyword evidence="7 8" id="KW-0472">Membrane</keyword>
<dbReference type="GO" id="GO:0006935">
    <property type="term" value="P:chemotaxis"/>
    <property type="evidence" value="ECO:0007669"/>
    <property type="project" value="UniProtKB-KW"/>
</dbReference>
<dbReference type="GO" id="GO:0009425">
    <property type="term" value="C:bacterial-type flagellum basal body"/>
    <property type="evidence" value="ECO:0007669"/>
    <property type="project" value="InterPro"/>
</dbReference>
<reference evidence="9" key="1">
    <citation type="submission" date="2019-08" db="EMBL/GenBank/DDBJ databases">
        <authorList>
            <person name="Kucharzyk K."/>
            <person name="Murdoch R.W."/>
            <person name="Higgins S."/>
            <person name="Loffler F."/>
        </authorList>
    </citation>
    <scope>NUCLEOTIDE SEQUENCE</scope>
</reference>
<evidence type="ECO:0000256" key="5">
    <source>
        <dbReference type="ARBA" id="ARBA00022779"/>
    </source>
</evidence>
<evidence type="ECO:0000256" key="3">
    <source>
        <dbReference type="ARBA" id="ARBA00022500"/>
    </source>
</evidence>
<evidence type="ECO:0000256" key="7">
    <source>
        <dbReference type="ARBA" id="ARBA00023136"/>
    </source>
</evidence>
<accession>A0A645BTM9</accession>
<keyword evidence="5" id="KW-0283">Flagellar rotation</keyword>
<dbReference type="Pfam" id="PF03748">
    <property type="entry name" value="FliL"/>
    <property type="match status" value="1"/>
</dbReference>
<organism evidence="9">
    <name type="scientific">bioreactor metagenome</name>
    <dbReference type="NCBI Taxonomy" id="1076179"/>
    <lineage>
        <taxon>unclassified sequences</taxon>
        <taxon>metagenomes</taxon>
        <taxon>ecological metagenomes</taxon>
    </lineage>
</organism>
<protein>
    <recommendedName>
        <fullName evidence="10">Flagellar protein FliL</fullName>
    </recommendedName>
</protein>
<keyword evidence="6 8" id="KW-1133">Transmembrane helix</keyword>
<evidence type="ECO:0000256" key="6">
    <source>
        <dbReference type="ARBA" id="ARBA00022989"/>
    </source>
</evidence>
<sequence length="162" mass="17922">MAAEKKEKKEKKGSKVTLIVIGIVVGLVLVGGVAFGAYYFAAKSIKPAANTENKETQQEKLGDITTFELDEFTVNLADEGKGRFLKAKIFIGYHDNKDLTAELTAKKPILRDTVNNILRTKKTTELSAQGEDEIKKLLTTKINDVLTKGKITNVYFSEILIQ</sequence>
<dbReference type="PANTHER" id="PTHR35091:SF2">
    <property type="entry name" value="FLAGELLAR PROTEIN FLIL"/>
    <property type="match status" value="1"/>
</dbReference>
<name>A0A645BTM9_9ZZZZ</name>
<dbReference type="GO" id="GO:0005886">
    <property type="term" value="C:plasma membrane"/>
    <property type="evidence" value="ECO:0007669"/>
    <property type="project" value="UniProtKB-SubCell"/>
</dbReference>
<dbReference type="GO" id="GO:0071978">
    <property type="term" value="P:bacterial-type flagellum-dependent swarming motility"/>
    <property type="evidence" value="ECO:0007669"/>
    <property type="project" value="TreeGrafter"/>
</dbReference>
<comment type="subcellular location">
    <subcellularLocation>
        <location evidence="1">Cell membrane</location>
        <topology evidence="1">Single-pass membrane protein</topology>
    </subcellularLocation>
</comment>
<keyword evidence="4 8" id="KW-0812">Transmembrane</keyword>
<feature type="transmembrane region" description="Helical" evidence="8">
    <location>
        <begin position="16"/>
        <end position="41"/>
    </location>
</feature>
<proteinExistence type="predicted"/>
<dbReference type="InterPro" id="IPR005503">
    <property type="entry name" value="FliL"/>
</dbReference>
<dbReference type="PANTHER" id="PTHR35091">
    <property type="entry name" value="FLAGELLAR PROTEIN FLIL"/>
    <property type="match status" value="1"/>
</dbReference>
<gene>
    <name evidence="9" type="ORF">SDC9_114907</name>
</gene>
<keyword evidence="3" id="KW-0145">Chemotaxis</keyword>
<evidence type="ECO:0008006" key="10">
    <source>
        <dbReference type="Google" id="ProtNLM"/>
    </source>
</evidence>
<comment type="caution">
    <text evidence="9">The sequence shown here is derived from an EMBL/GenBank/DDBJ whole genome shotgun (WGS) entry which is preliminary data.</text>
</comment>